<dbReference type="PROSITE" id="PS51257">
    <property type="entry name" value="PROKAR_LIPOPROTEIN"/>
    <property type="match status" value="1"/>
</dbReference>
<keyword evidence="2" id="KW-0732">Signal</keyword>
<sequence>MTMRGALVLTAVALGLAACGPGPDGPSISDREAKIDRYFGRDDAPALRRQREARDGPLFPDGDGRTQTTGYVELGGGSDGVTGGGGVIFRRGNVTFGVSR</sequence>
<name>A0A1X6YHP6_9RHOB</name>
<evidence type="ECO:0000256" key="1">
    <source>
        <dbReference type="SAM" id="MobiDB-lite"/>
    </source>
</evidence>
<feature type="compositionally biased region" description="Basic and acidic residues" evidence="1">
    <location>
        <begin position="29"/>
        <end position="55"/>
    </location>
</feature>
<gene>
    <name evidence="3" type="ORF">ROJ8625_00849</name>
</gene>
<feature type="signal peptide" evidence="2">
    <location>
        <begin position="1"/>
        <end position="17"/>
    </location>
</feature>
<feature type="chain" id="PRO_5013298864" description="Lipoprotein" evidence="2">
    <location>
        <begin position="18"/>
        <end position="100"/>
    </location>
</feature>
<evidence type="ECO:0000313" key="4">
    <source>
        <dbReference type="Proteomes" id="UP000193570"/>
    </source>
</evidence>
<keyword evidence="4" id="KW-1185">Reference proteome</keyword>
<evidence type="ECO:0000313" key="3">
    <source>
        <dbReference type="EMBL" id="SLN21961.1"/>
    </source>
</evidence>
<dbReference type="RefSeq" id="WP_085790560.1">
    <property type="nucleotide sequence ID" value="NZ_FWFK01000001.1"/>
</dbReference>
<reference evidence="3 4" key="1">
    <citation type="submission" date="2017-03" db="EMBL/GenBank/DDBJ databases">
        <authorList>
            <person name="Afonso C.L."/>
            <person name="Miller P.J."/>
            <person name="Scott M.A."/>
            <person name="Spackman E."/>
            <person name="Goraichik I."/>
            <person name="Dimitrov K.M."/>
            <person name="Suarez D.L."/>
            <person name="Swayne D.E."/>
        </authorList>
    </citation>
    <scope>NUCLEOTIDE SEQUENCE [LARGE SCALE GENOMIC DNA]</scope>
    <source>
        <strain evidence="3 4">CECT 8625</strain>
    </source>
</reference>
<accession>A0A1X6YHP6</accession>
<proteinExistence type="predicted"/>
<organism evidence="3 4">
    <name type="scientific">Roseivivax jejudonensis</name>
    <dbReference type="NCBI Taxonomy" id="1529041"/>
    <lineage>
        <taxon>Bacteria</taxon>
        <taxon>Pseudomonadati</taxon>
        <taxon>Pseudomonadota</taxon>
        <taxon>Alphaproteobacteria</taxon>
        <taxon>Rhodobacterales</taxon>
        <taxon>Roseobacteraceae</taxon>
        <taxon>Roseivivax</taxon>
    </lineage>
</organism>
<evidence type="ECO:0008006" key="5">
    <source>
        <dbReference type="Google" id="ProtNLM"/>
    </source>
</evidence>
<dbReference type="OrthoDB" id="9999254at2"/>
<dbReference type="EMBL" id="FWFK01000001">
    <property type="protein sequence ID" value="SLN21961.1"/>
    <property type="molecule type" value="Genomic_DNA"/>
</dbReference>
<evidence type="ECO:0000256" key="2">
    <source>
        <dbReference type="SAM" id="SignalP"/>
    </source>
</evidence>
<dbReference type="Proteomes" id="UP000193570">
    <property type="component" value="Unassembled WGS sequence"/>
</dbReference>
<feature type="compositionally biased region" description="Gly residues" evidence="1">
    <location>
        <begin position="73"/>
        <end position="83"/>
    </location>
</feature>
<protein>
    <recommendedName>
        <fullName evidence="5">Lipoprotein</fullName>
    </recommendedName>
</protein>
<feature type="region of interest" description="Disordered" evidence="1">
    <location>
        <begin position="20"/>
        <end position="83"/>
    </location>
</feature>
<dbReference type="AlphaFoldDB" id="A0A1X6YHP6"/>